<dbReference type="InterPro" id="IPR013766">
    <property type="entry name" value="Thioredoxin_domain"/>
</dbReference>
<evidence type="ECO:0000313" key="6">
    <source>
        <dbReference type="Proteomes" id="UP001239213"/>
    </source>
</evidence>
<evidence type="ECO:0000313" key="5">
    <source>
        <dbReference type="EMBL" id="KAK1470690.1"/>
    </source>
</evidence>
<reference evidence="5" key="1">
    <citation type="submission" date="2016-11" db="EMBL/GenBank/DDBJ databases">
        <title>The genome sequence of Colletotrichum cuscutae.</title>
        <authorList>
            <person name="Baroncelli R."/>
        </authorList>
    </citation>
    <scope>NUCLEOTIDE SEQUENCE</scope>
    <source>
        <strain evidence="5">IMI 304802</strain>
    </source>
</reference>
<proteinExistence type="inferred from homology"/>
<keyword evidence="3" id="KW-0732">Signal</keyword>
<sequence>MHFSVIALLSLSALALAAPQANVAPTCGRDSDCTSFCSGGPCTKPFCGLSAFGVPGTPGYKYLLTLRATHLTHARVAADKAPPDKARLASAAQGRINRAFSLCSATFDVRANVRTTVALIIEVHCLERQDGHALMDVPGFCHLHDRKSTCPHSRPHDGAAASPLFMRCPWLSSPNDTSNTLFADRSPIPETSGKVYKVASAGELDALLASTTNVVVDFYADWCPPCRAIAPVFSGLADKHAAERKLAFAKVNVDHVNNVAGRYGVTAMPTFMFFQKGKPTGVAAKGVTPRQSVVFTEDGRVDKIRGADRAALQAVVQALAGEGEDAKE</sequence>
<dbReference type="Gene3D" id="3.40.30.10">
    <property type="entry name" value="Glutaredoxin"/>
    <property type="match status" value="1"/>
</dbReference>
<accession>A0AAI9VA54</accession>
<evidence type="ECO:0000256" key="3">
    <source>
        <dbReference type="SAM" id="SignalP"/>
    </source>
</evidence>
<evidence type="ECO:0000259" key="4">
    <source>
        <dbReference type="PROSITE" id="PS51352"/>
    </source>
</evidence>
<feature type="chain" id="PRO_5042569757" evidence="3">
    <location>
        <begin position="18"/>
        <end position="328"/>
    </location>
</feature>
<protein>
    <submittedName>
        <fullName evidence="5">Thioredoxin</fullName>
    </submittedName>
</protein>
<dbReference type="InterPro" id="IPR036249">
    <property type="entry name" value="Thioredoxin-like_sf"/>
</dbReference>
<evidence type="ECO:0000256" key="2">
    <source>
        <dbReference type="ARBA" id="ARBA00023157"/>
    </source>
</evidence>
<organism evidence="5 6">
    <name type="scientific">Colletotrichum cuscutae</name>
    <dbReference type="NCBI Taxonomy" id="1209917"/>
    <lineage>
        <taxon>Eukaryota</taxon>
        <taxon>Fungi</taxon>
        <taxon>Dikarya</taxon>
        <taxon>Ascomycota</taxon>
        <taxon>Pezizomycotina</taxon>
        <taxon>Sordariomycetes</taxon>
        <taxon>Hypocreomycetidae</taxon>
        <taxon>Glomerellales</taxon>
        <taxon>Glomerellaceae</taxon>
        <taxon>Colletotrichum</taxon>
        <taxon>Colletotrichum acutatum species complex</taxon>
    </lineage>
</organism>
<dbReference type="Pfam" id="PF00085">
    <property type="entry name" value="Thioredoxin"/>
    <property type="match status" value="1"/>
</dbReference>
<evidence type="ECO:0000256" key="1">
    <source>
        <dbReference type="ARBA" id="ARBA00008987"/>
    </source>
</evidence>
<gene>
    <name evidence="5" type="ORF">CCUS01_00805</name>
</gene>
<dbReference type="PROSITE" id="PS51352">
    <property type="entry name" value="THIOREDOXIN_2"/>
    <property type="match status" value="1"/>
</dbReference>
<dbReference type="SUPFAM" id="SSF52833">
    <property type="entry name" value="Thioredoxin-like"/>
    <property type="match status" value="1"/>
</dbReference>
<feature type="signal peptide" evidence="3">
    <location>
        <begin position="1"/>
        <end position="17"/>
    </location>
</feature>
<comment type="caution">
    <text evidence="5">The sequence shown here is derived from an EMBL/GenBank/DDBJ whole genome shotgun (WGS) entry which is preliminary data.</text>
</comment>
<dbReference type="AlphaFoldDB" id="A0AAI9VA54"/>
<dbReference type="PANTHER" id="PTHR46115">
    <property type="entry name" value="THIOREDOXIN-LIKE PROTEIN 1"/>
    <property type="match status" value="1"/>
</dbReference>
<comment type="similarity">
    <text evidence="1">Belongs to the thioredoxin family.</text>
</comment>
<dbReference type="InterPro" id="IPR017937">
    <property type="entry name" value="Thioredoxin_CS"/>
</dbReference>
<dbReference type="PROSITE" id="PS00194">
    <property type="entry name" value="THIOREDOXIN_1"/>
    <property type="match status" value="1"/>
</dbReference>
<dbReference type="Proteomes" id="UP001239213">
    <property type="component" value="Unassembled WGS sequence"/>
</dbReference>
<name>A0AAI9VA54_9PEZI</name>
<dbReference type="PRINTS" id="PR00421">
    <property type="entry name" value="THIOREDOXIN"/>
</dbReference>
<dbReference type="EMBL" id="MPDP01000223">
    <property type="protein sequence ID" value="KAK1470690.1"/>
    <property type="molecule type" value="Genomic_DNA"/>
</dbReference>
<feature type="domain" description="Thioredoxin" evidence="4">
    <location>
        <begin position="176"/>
        <end position="321"/>
    </location>
</feature>
<keyword evidence="2" id="KW-1015">Disulfide bond</keyword>
<dbReference type="CDD" id="cd02947">
    <property type="entry name" value="TRX_family"/>
    <property type="match status" value="1"/>
</dbReference>
<keyword evidence="6" id="KW-1185">Reference proteome</keyword>